<protein>
    <submittedName>
        <fullName evidence="1">Four helix bundle protein</fullName>
    </submittedName>
</protein>
<dbReference type="PANTHER" id="PTHR38471">
    <property type="entry name" value="FOUR HELIX BUNDLE PROTEIN"/>
    <property type="match status" value="1"/>
</dbReference>
<sequence>MEMIKSYKDLKVHQAAFSLAMELCWLTRKFPKEEIHSLRSQVVRCSRTVSANISEGWAKREYEAVFKQQLINALGSNAETENWLNYAIECKYIEQSVFERVLKQNDEIGKMLTKLHKNWTTYEK</sequence>
<accession>A0A5C6ZN66</accession>
<keyword evidence="2" id="KW-1185">Reference proteome</keyword>
<evidence type="ECO:0000313" key="2">
    <source>
        <dbReference type="Proteomes" id="UP000321578"/>
    </source>
</evidence>
<dbReference type="CDD" id="cd16377">
    <property type="entry name" value="23S_rRNA_IVP_like"/>
    <property type="match status" value="1"/>
</dbReference>
<dbReference type="SUPFAM" id="SSF158446">
    <property type="entry name" value="IVS-encoded protein-like"/>
    <property type="match status" value="1"/>
</dbReference>
<proteinExistence type="predicted"/>
<dbReference type="PANTHER" id="PTHR38471:SF2">
    <property type="entry name" value="FOUR HELIX BUNDLE PROTEIN"/>
    <property type="match status" value="1"/>
</dbReference>
<evidence type="ECO:0000313" key="1">
    <source>
        <dbReference type="EMBL" id="TXD90900.1"/>
    </source>
</evidence>
<comment type="caution">
    <text evidence="1">The sequence shown here is derived from an EMBL/GenBank/DDBJ whole genome shotgun (WGS) entry which is preliminary data.</text>
</comment>
<reference evidence="1 2" key="1">
    <citation type="submission" date="2019-08" db="EMBL/GenBank/DDBJ databases">
        <title>Genomes of Subsaximicrobium wynnwilliamsii strains.</title>
        <authorList>
            <person name="Bowman J.P."/>
        </authorList>
    </citation>
    <scope>NUCLEOTIDE SEQUENCE [LARGE SCALE GENOMIC DNA]</scope>
    <source>
        <strain evidence="1 2">2-80-2</strain>
    </source>
</reference>
<dbReference type="NCBIfam" id="TIGR02436">
    <property type="entry name" value="four helix bundle protein"/>
    <property type="match status" value="1"/>
</dbReference>
<organism evidence="1 2">
    <name type="scientific">Subsaximicrobium wynnwilliamsii</name>
    <dbReference type="NCBI Taxonomy" id="291179"/>
    <lineage>
        <taxon>Bacteria</taxon>
        <taxon>Pseudomonadati</taxon>
        <taxon>Bacteroidota</taxon>
        <taxon>Flavobacteriia</taxon>
        <taxon>Flavobacteriales</taxon>
        <taxon>Flavobacteriaceae</taxon>
        <taxon>Subsaximicrobium</taxon>
    </lineage>
</organism>
<dbReference type="Proteomes" id="UP000321578">
    <property type="component" value="Unassembled WGS sequence"/>
</dbReference>
<name>A0A5C6ZN66_9FLAO</name>
<dbReference type="InterPro" id="IPR012657">
    <property type="entry name" value="23S_rRNA-intervening_sequence"/>
</dbReference>
<dbReference type="Pfam" id="PF05635">
    <property type="entry name" value="23S_rRNA_IVP"/>
    <property type="match status" value="1"/>
</dbReference>
<dbReference type="OrthoDB" id="9811959at2"/>
<dbReference type="AlphaFoldDB" id="A0A5C6ZN66"/>
<dbReference type="Gene3D" id="1.20.1440.60">
    <property type="entry name" value="23S rRNA-intervening sequence"/>
    <property type="match status" value="1"/>
</dbReference>
<dbReference type="EMBL" id="VORO01000002">
    <property type="protein sequence ID" value="TXD90900.1"/>
    <property type="molecule type" value="Genomic_DNA"/>
</dbReference>
<dbReference type="InterPro" id="IPR036583">
    <property type="entry name" value="23S_rRNA_IVS_sf"/>
</dbReference>
<gene>
    <name evidence="1" type="ORF">ESY86_02790</name>
</gene>